<sequence length="530" mass="55403">MLTIFEFLANSPILTLFIVIGAGMMVGHLKYKGISLDAAAVLFLAIALAAAAQHYGVSIRIPHEIGLLGLALFTFAIGINSGPSFFHNLRTAVGPILLMLGVYAFTAIVGVALGRALGMPQSLIAGTFAGALTNTPALAAAGEASGDLGTATVGYSIAYLFGVIGMLVASIAALSYGKNDKDAPSPLANRTIRVQREDHPRLRDIYDAMDQKVTFSRLRRGEEGPITRPSLADTLDAGDLISVVGPAEAVTRVATELGHLSSASLTTDRSYLDFRRMTVSNPEVAGRPLSDLHLSSRFSATISRVRRGDVDMFADPHLVLQLGDRVRVVAPTSKMREITKFFGDSSRGLSDLNPIALGVGMALGILLGNIPIPMLSGGTFSIGAAAGTLIVGLFFGRVGRIGPMVTALPFTSCQVLANLGLLMFLAQAGAYAGGQISEAFASGTWMSILLLGAAMTTTAAVGMFVLMRWLIKMGGTQLSGLLAGMQTQPAILAFANGKTNADPRVALGYALVYPVAMIGKILIAHILASL</sequence>
<dbReference type="RefSeq" id="WP_124871746.1">
    <property type="nucleotide sequence ID" value="NZ_RQZF01000011.1"/>
</dbReference>
<evidence type="ECO:0000256" key="4">
    <source>
        <dbReference type="ARBA" id="ARBA00022475"/>
    </source>
</evidence>
<dbReference type="InterPro" id="IPR006037">
    <property type="entry name" value="RCK_C"/>
</dbReference>
<protein>
    <submittedName>
        <fullName evidence="10">Transporter</fullName>
    </submittedName>
</protein>
<dbReference type="SUPFAM" id="SSF116726">
    <property type="entry name" value="TrkA C-terminal domain-like"/>
    <property type="match status" value="1"/>
</dbReference>
<evidence type="ECO:0000256" key="7">
    <source>
        <dbReference type="ARBA" id="ARBA00023136"/>
    </source>
</evidence>
<dbReference type="InterPro" id="IPR050144">
    <property type="entry name" value="AAE_transporter"/>
</dbReference>
<dbReference type="Pfam" id="PF02080">
    <property type="entry name" value="TrkA_C"/>
    <property type="match status" value="1"/>
</dbReference>
<keyword evidence="7 8" id="KW-0472">Membrane</keyword>
<evidence type="ECO:0000256" key="3">
    <source>
        <dbReference type="ARBA" id="ARBA00022448"/>
    </source>
</evidence>
<feature type="transmembrane region" description="Helical" evidence="8">
    <location>
        <begin position="507"/>
        <end position="528"/>
    </location>
</feature>
<feature type="transmembrane region" description="Helical" evidence="8">
    <location>
        <begin position="33"/>
        <end position="53"/>
    </location>
</feature>
<reference evidence="10 11" key="1">
    <citation type="submission" date="2018-11" db="EMBL/GenBank/DDBJ databases">
        <title>Genomes From Bacteria Associated with the Canine Oral Cavity: a Test Case for Automated Genome-Based Taxonomic Assignment.</title>
        <authorList>
            <person name="Coil D.A."/>
            <person name="Jospin G."/>
            <person name="Darling A.E."/>
            <person name="Wallis C."/>
            <person name="Davis I.J."/>
            <person name="Harris S."/>
            <person name="Eisen J.A."/>
            <person name="Holcombe L.J."/>
            <person name="O'Flynn C."/>
        </authorList>
    </citation>
    <scope>NUCLEOTIDE SEQUENCE [LARGE SCALE GENOMIC DNA]</scope>
    <source>
        <strain evidence="10 11">OH770</strain>
    </source>
</reference>
<feature type="transmembrane region" description="Helical" evidence="8">
    <location>
        <begin position="378"/>
        <end position="396"/>
    </location>
</feature>
<dbReference type="GO" id="GO:0005886">
    <property type="term" value="C:plasma membrane"/>
    <property type="evidence" value="ECO:0007669"/>
    <property type="project" value="UniProtKB-SubCell"/>
</dbReference>
<evidence type="ECO:0000256" key="6">
    <source>
        <dbReference type="ARBA" id="ARBA00022989"/>
    </source>
</evidence>
<dbReference type="EMBL" id="RQZF01000011">
    <property type="protein sequence ID" value="RRC94671.1"/>
    <property type="molecule type" value="Genomic_DNA"/>
</dbReference>
<evidence type="ECO:0000256" key="2">
    <source>
        <dbReference type="ARBA" id="ARBA00009854"/>
    </source>
</evidence>
<dbReference type="OrthoDB" id="9155749at2"/>
<keyword evidence="4" id="KW-1003">Cell membrane</keyword>
<dbReference type="AlphaFoldDB" id="A0A3P1SBL9"/>
<feature type="transmembrane region" description="Helical" evidence="8">
    <location>
        <begin position="444"/>
        <end position="466"/>
    </location>
</feature>
<organism evidence="10 11">
    <name type="scientific">Schaalia canis</name>
    <dbReference type="NCBI Taxonomy" id="100469"/>
    <lineage>
        <taxon>Bacteria</taxon>
        <taxon>Bacillati</taxon>
        <taxon>Actinomycetota</taxon>
        <taxon>Actinomycetes</taxon>
        <taxon>Actinomycetales</taxon>
        <taxon>Actinomycetaceae</taxon>
        <taxon>Schaalia</taxon>
    </lineage>
</organism>
<keyword evidence="3" id="KW-0813">Transport</keyword>
<evidence type="ECO:0000256" key="1">
    <source>
        <dbReference type="ARBA" id="ARBA00004651"/>
    </source>
</evidence>
<dbReference type="InterPro" id="IPR036721">
    <property type="entry name" value="RCK_C_sf"/>
</dbReference>
<feature type="transmembrane region" description="Helical" evidence="8">
    <location>
        <begin position="153"/>
        <end position="176"/>
    </location>
</feature>
<evidence type="ECO:0000313" key="11">
    <source>
        <dbReference type="Proteomes" id="UP000280444"/>
    </source>
</evidence>
<keyword evidence="5 8" id="KW-0812">Transmembrane</keyword>
<name>A0A3P1SBL9_9ACTO</name>
<feature type="transmembrane region" description="Helical" evidence="8">
    <location>
        <begin position="7"/>
        <end position="27"/>
    </location>
</feature>
<feature type="transmembrane region" description="Helical" evidence="8">
    <location>
        <begin position="408"/>
        <end position="432"/>
    </location>
</feature>
<evidence type="ECO:0000313" key="10">
    <source>
        <dbReference type="EMBL" id="RRC94671.1"/>
    </source>
</evidence>
<feature type="domain" description="RCK C-terminal" evidence="9">
    <location>
        <begin position="260"/>
        <end position="344"/>
    </location>
</feature>
<evidence type="ECO:0000256" key="5">
    <source>
        <dbReference type="ARBA" id="ARBA00022692"/>
    </source>
</evidence>
<dbReference type="Pfam" id="PF06826">
    <property type="entry name" value="Asp-Al_Ex"/>
    <property type="match status" value="2"/>
</dbReference>
<accession>A0A3P1SBL9</accession>
<dbReference type="Proteomes" id="UP000280444">
    <property type="component" value="Unassembled WGS sequence"/>
</dbReference>
<dbReference type="PROSITE" id="PS51202">
    <property type="entry name" value="RCK_C"/>
    <property type="match status" value="1"/>
</dbReference>
<feature type="transmembrane region" description="Helical" evidence="8">
    <location>
        <begin position="123"/>
        <end position="141"/>
    </location>
</feature>
<dbReference type="InterPro" id="IPR006512">
    <property type="entry name" value="YidE_YbjL"/>
</dbReference>
<dbReference type="Gene3D" id="3.30.70.1450">
    <property type="entry name" value="Regulator of K+ conductance, C-terminal domain"/>
    <property type="match status" value="1"/>
</dbReference>
<keyword evidence="11" id="KW-1185">Reference proteome</keyword>
<comment type="similarity">
    <text evidence="2">Belongs to the AAE transporter (TC 2.A.81) family.</text>
</comment>
<dbReference type="PANTHER" id="PTHR30445">
    <property type="entry name" value="K(+)_H(+) ANTIPORTER SUBUNIT KHTT"/>
    <property type="match status" value="1"/>
</dbReference>
<dbReference type="PANTHER" id="PTHR30445:SF3">
    <property type="entry name" value="TRANSPORT PROTEIN YIDE-RELATED"/>
    <property type="match status" value="1"/>
</dbReference>
<dbReference type="NCBIfam" id="TIGR01625">
    <property type="entry name" value="YidE_YbjL_dupl"/>
    <property type="match status" value="1"/>
</dbReference>
<keyword evidence="6 8" id="KW-1133">Transmembrane helix</keyword>
<evidence type="ECO:0000259" key="9">
    <source>
        <dbReference type="PROSITE" id="PS51202"/>
    </source>
</evidence>
<feature type="transmembrane region" description="Helical" evidence="8">
    <location>
        <begin position="92"/>
        <end position="111"/>
    </location>
</feature>
<evidence type="ECO:0000256" key="8">
    <source>
        <dbReference type="SAM" id="Phobius"/>
    </source>
</evidence>
<dbReference type="GO" id="GO:0006813">
    <property type="term" value="P:potassium ion transport"/>
    <property type="evidence" value="ECO:0007669"/>
    <property type="project" value="InterPro"/>
</dbReference>
<comment type="caution">
    <text evidence="10">The sequence shown here is derived from an EMBL/GenBank/DDBJ whole genome shotgun (WGS) entry which is preliminary data.</text>
</comment>
<dbReference type="GO" id="GO:0008324">
    <property type="term" value="F:monoatomic cation transmembrane transporter activity"/>
    <property type="evidence" value="ECO:0007669"/>
    <property type="project" value="InterPro"/>
</dbReference>
<feature type="transmembrane region" description="Helical" evidence="8">
    <location>
        <begin position="65"/>
        <end position="86"/>
    </location>
</feature>
<gene>
    <name evidence="10" type="ORF">EII11_08905</name>
</gene>
<comment type="subcellular location">
    <subcellularLocation>
        <location evidence="1">Cell membrane</location>
        <topology evidence="1">Multi-pass membrane protein</topology>
    </subcellularLocation>
</comment>
<proteinExistence type="inferred from homology"/>
<feature type="transmembrane region" description="Helical" evidence="8">
    <location>
        <begin position="355"/>
        <end position="372"/>
    </location>
</feature>